<dbReference type="PANTHER" id="PTHR19328:SF75">
    <property type="entry name" value="ALDOSE SUGAR DEHYDROGENASE YLII"/>
    <property type="match status" value="1"/>
</dbReference>
<sequence length="402" mass="43687">MVRWSIALAVLITTCLLGCGVGSSNGQAPDVDSPSNESMSTMSVQPEPGWELVAIAQGLEHPWAMAWLPNGDILITERPGRLRLVQDGELQPEPIAGIPDIPNLLALGQGGLLDIALHPRFDENQWVYVTYAQGTAAANRTTVARARLQEQSLEDWQVIFEVSPAKPGGQHFGSRLLWLPDETLLVSVGDGGNAPLQLAGALIREQAQDRRSHLGKILRINGDGSIPVDNPFVGRGDRDGALWSYGHRNSQGLAYDPLTDRVWSTEHGALGGDELNLIEPGKNYGWPVVTHSRDYSGAIISTETSQPGMVDPLVVWTPAIAPSGLALYRGDRHGGWQGNLFAGGLVSQEVHRIELDDQGQVLRETSIPIGQRVRDVRQGPDDFLYVLTDSRNNGQLLRIEPN</sequence>
<reference evidence="3" key="1">
    <citation type="journal article" date="2022" name="Genome Biol. Evol.">
        <title>A New Gene Family Diagnostic for Intracellular Biomineralization of Amorphous Ca Carbonates by Cyanobacteria.</title>
        <authorList>
            <person name="Benzerara K."/>
            <person name="Duprat E."/>
            <person name="Bitard-Feildel T."/>
            <person name="Caumes G."/>
            <person name="Cassier-Chauvat C."/>
            <person name="Chauvat F."/>
            <person name="Dezi M."/>
            <person name="Diop S.I."/>
            <person name="Gaschignard G."/>
            <person name="Gorgen S."/>
            <person name="Gugger M."/>
            <person name="Lopez-Garcia P."/>
            <person name="Millet M."/>
            <person name="Skouri-Panet F."/>
            <person name="Moreira D."/>
            <person name="Callebaut I."/>
        </authorList>
    </citation>
    <scope>NUCLEOTIDE SEQUENCE</scope>
    <source>
        <strain evidence="3">G9</strain>
    </source>
</reference>
<dbReference type="Gene3D" id="2.120.10.30">
    <property type="entry name" value="TolB, C-terminal domain"/>
    <property type="match status" value="1"/>
</dbReference>
<comment type="caution">
    <text evidence="3">The sequence shown here is derived from an EMBL/GenBank/DDBJ whole genome shotgun (WGS) entry which is preliminary data.</text>
</comment>
<accession>A0ABT6F127</accession>
<feature type="domain" description="Glucose/Sorbosone dehydrogenase" evidence="2">
    <location>
        <begin position="59"/>
        <end position="398"/>
    </location>
</feature>
<name>A0ABT6F127_9SYNE</name>
<evidence type="ECO:0000259" key="2">
    <source>
        <dbReference type="Pfam" id="PF07995"/>
    </source>
</evidence>
<dbReference type="InterPro" id="IPR011041">
    <property type="entry name" value="Quinoprot_gluc/sorb_DH_b-prop"/>
</dbReference>
<feature type="signal peptide" evidence="1">
    <location>
        <begin position="1"/>
        <end position="28"/>
    </location>
</feature>
<dbReference type="PANTHER" id="PTHR19328">
    <property type="entry name" value="HEDGEHOG-INTERACTING PROTEIN"/>
    <property type="match status" value="1"/>
</dbReference>
<organism evidence="3 4">
    <name type="scientific">Candidatus Synechococcus calcipolaris G9</name>
    <dbReference type="NCBI Taxonomy" id="1497997"/>
    <lineage>
        <taxon>Bacteria</taxon>
        <taxon>Bacillati</taxon>
        <taxon>Cyanobacteriota</taxon>
        <taxon>Cyanophyceae</taxon>
        <taxon>Synechococcales</taxon>
        <taxon>Synechococcaceae</taxon>
        <taxon>Synechococcus</taxon>
    </lineage>
</organism>
<proteinExistence type="predicted"/>
<evidence type="ECO:0000313" key="3">
    <source>
        <dbReference type="EMBL" id="MDG2991483.1"/>
    </source>
</evidence>
<evidence type="ECO:0000313" key="4">
    <source>
        <dbReference type="Proteomes" id="UP001154265"/>
    </source>
</evidence>
<keyword evidence="1" id="KW-0732">Signal</keyword>
<dbReference type="Pfam" id="PF07995">
    <property type="entry name" value="GSDH"/>
    <property type="match status" value="1"/>
</dbReference>
<evidence type="ECO:0000256" key="1">
    <source>
        <dbReference type="SAM" id="SignalP"/>
    </source>
</evidence>
<reference evidence="3" key="2">
    <citation type="submission" date="2022-01" db="EMBL/GenBank/DDBJ databases">
        <authorList>
            <person name="Zivanovic Y."/>
            <person name="Moreira D."/>
            <person name="Lopez-Garcia P."/>
        </authorList>
    </citation>
    <scope>NUCLEOTIDE SEQUENCE</scope>
    <source>
        <strain evidence="3">G9</strain>
    </source>
</reference>
<dbReference type="InterPro" id="IPR012938">
    <property type="entry name" value="Glc/Sorbosone_DH"/>
</dbReference>
<dbReference type="SUPFAM" id="SSF50952">
    <property type="entry name" value="Soluble quinoprotein glucose dehydrogenase"/>
    <property type="match status" value="1"/>
</dbReference>
<protein>
    <submittedName>
        <fullName evidence="3">PQQ-dependent sugar dehydrogenase</fullName>
    </submittedName>
</protein>
<keyword evidence="4" id="KW-1185">Reference proteome</keyword>
<dbReference type="Proteomes" id="UP001154265">
    <property type="component" value="Unassembled WGS sequence"/>
</dbReference>
<dbReference type="InterPro" id="IPR011042">
    <property type="entry name" value="6-blade_b-propeller_TolB-like"/>
</dbReference>
<gene>
    <name evidence="3" type="ORF">L3556_11160</name>
</gene>
<feature type="chain" id="PRO_5047020142" evidence="1">
    <location>
        <begin position="29"/>
        <end position="402"/>
    </location>
</feature>
<dbReference type="RefSeq" id="WP_277867348.1">
    <property type="nucleotide sequence ID" value="NZ_JAKKUT010000002.1"/>
</dbReference>
<dbReference type="EMBL" id="JAKKUT010000002">
    <property type="protein sequence ID" value="MDG2991483.1"/>
    <property type="molecule type" value="Genomic_DNA"/>
</dbReference>